<organism evidence="3 4">
    <name type="scientific">Daphnia galeata</name>
    <dbReference type="NCBI Taxonomy" id="27404"/>
    <lineage>
        <taxon>Eukaryota</taxon>
        <taxon>Metazoa</taxon>
        <taxon>Ecdysozoa</taxon>
        <taxon>Arthropoda</taxon>
        <taxon>Crustacea</taxon>
        <taxon>Branchiopoda</taxon>
        <taxon>Diplostraca</taxon>
        <taxon>Cladocera</taxon>
        <taxon>Anomopoda</taxon>
        <taxon>Daphniidae</taxon>
        <taxon>Daphnia</taxon>
    </lineage>
</organism>
<dbReference type="Proteomes" id="UP000789390">
    <property type="component" value="Unassembled WGS sequence"/>
</dbReference>
<keyword evidence="4" id="KW-1185">Reference proteome</keyword>
<protein>
    <recommendedName>
        <fullName evidence="2">CUB domain-containing protein</fullName>
    </recommendedName>
</protein>
<feature type="domain" description="CUB" evidence="2">
    <location>
        <begin position="269"/>
        <end position="447"/>
    </location>
</feature>
<evidence type="ECO:0000259" key="2">
    <source>
        <dbReference type="Pfam" id="PF26080"/>
    </source>
</evidence>
<dbReference type="OrthoDB" id="6337346at2759"/>
<dbReference type="InterPro" id="IPR058698">
    <property type="entry name" value="CUB_metazoa"/>
</dbReference>
<feature type="chain" id="PRO_5035222939" description="CUB domain-containing protein" evidence="1">
    <location>
        <begin position="24"/>
        <end position="448"/>
    </location>
</feature>
<comment type="caution">
    <text evidence="3">The sequence shown here is derived from an EMBL/GenBank/DDBJ whole genome shotgun (WGS) entry which is preliminary data.</text>
</comment>
<reference evidence="3" key="1">
    <citation type="submission" date="2021-11" db="EMBL/GenBank/DDBJ databases">
        <authorList>
            <person name="Schell T."/>
        </authorList>
    </citation>
    <scope>NUCLEOTIDE SEQUENCE</scope>
    <source>
        <strain evidence="3">M5</strain>
    </source>
</reference>
<dbReference type="PANTHER" id="PTHR33236:SF5">
    <property type="entry name" value="CUB DOMAIN-CONTAINING PROTEIN"/>
    <property type="match status" value="1"/>
</dbReference>
<evidence type="ECO:0000313" key="3">
    <source>
        <dbReference type="EMBL" id="CAH0104687.1"/>
    </source>
</evidence>
<sequence length="448" mass="48575">MLINNVLELSLLLVISYLRAGRADPEITENIAADESKDSIVVENSSQYGFPTTPWLPYYFFSPMMQPQYTSALSTRTWGTLFVPFTSCTSPMRETGICEESSTCTRLGGRASGSCVNGRVCCINVVTNTCDEADRKVITLDNTYWQSPITGISSFITSCAITVKLDAKLAEQGKAVCQVRLNFVLFSIGQPDSESVCNTDTFDVAGASNKIPTICGDNDGQHMYLNVPPSSTSPTDLQLTFNFGANSNPIRTWNILISMIPCDSANLAPSDCLQYFTASSGMIKSFNWRDFDGTTTRQLANQDYSICFRTAPGFQRSLCLTPCKVTSTQKPFSISLAKAIADGAPLIDQSQLGSINCNNDFLVIPGGKNIGNPAIQTDIAFDRYCGERLNALPGNAASTTVCTTATPFRLLYRTNGDETLTDTTDIDPNVGGVPSNGNQGFCLSFRNQ</sequence>
<evidence type="ECO:0000313" key="4">
    <source>
        <dbReference type="Proteomes" id="UP000789390"/>
    </source>
</evidence>
<accession>A0A8J2RQN2</accession>
<dbReference type="AlphaFoldDB" id="A0A8J2RQN2"/>
<keyword evidence="1" id="KW-0732">Signal</keyword>
<dbReference type="EMBL" id="CAKKLH010000149">
    <property type="protein sequence ID" value="CAH0104687.1"/>
    <property type="molecule type" value="Genomic_DNA"/>
</dbReference>
<proteinExistence type="predicted"/>
<feature type="signal peptide" evidence="1">
    <location>
        <begin position="1"/>
        <end position="23"/>
    </location>
</feature>
<name>A0A8J2RQN2_9CRUS</name>
<evidence type="ECO:0000256" key="1">
    <source>
        <dbReference type="SAM" id="SignalP"/>
    </source>
</evidence>
<gene>
    <name evidence="3" type="ORF">DGAL_LOCUS7601</name>
</gene>
<dbReference type="PANTHER" id="PTHR33236">
    <property type="entry name" value="INTRAFLAGELLAR TRANSPORT PROTEIN 122 FAMILY PROTEIN-RELATED"/>
    <property type="match status" value="1"/>
</dbReference>
<dbReference type="Pfam" id="PF26080">
    <property type="entry name" value="CUB_animal"/>
    <property type="match status" value="1"/>
</dbReference>